<dbReference type="InterPro" id="IPR002583">
    <property type="entry name" value="Ribosomal_bS20"/>
</dbReference>
<evidence type="ECO:0000256" key="3">
    <source>
        <dbReference type="ARBA" id="ARBA00022884"/>
    </source>
</evidence>
<keyword evidence="5" id="KW-0687">Ribonucleoprotein</keyword>
<reference evidence="6" key="2">
    <citation type="submission" date="2019-04" db="EMBL/GenBank/DDBJ databases">
        <authorList>
            <person name="Pasella M."/>
        </authorList>
    </citation>
    <scope>NUCLEOTIDE SEQUENCE</scope>
    <source>
        <strain evidence="6">PD1141</strain>
    </source>
</reference>
<evidence type="ECO:0000256" key="4">
    <source>
        <dbReference type="ARBA" id="ARBA00022980"/>
    </source>
</evidence>
<keyword evidence="3" id="KW-0694">RNA-binding</keyword>
<reference evidence="6" key="1">
    <citation type="journal article" date="2019" name="Mol. Phylogenet. Evol.">
        <title>Morphological evolution and classification of the red algal order Ceramiales inferred using plastid phylogenomics.</title>
        <authorList>
            <person name="Diaz-Tapia P."/>
            <person name="Pasella M.M."/>
            <person name="Verbruggen H."/>
            <person name="Maggs C.A."/>
        </authorList>
    </citation>
    <scope>NUCLEOTIDE SEQUENCE</scope>
    <source>
        <strain evidence="6">PD1141</strain>
    </source>
</reference>
<keyword evidence="4 6" id="KW-0689">Ribosomal protein</keyword>
<dbReference type="GO" id="GO:0005829">
    <property type="term" value="C:cytosol"/>
    <property type="evidence" value="ECO:0007669"/>
    <property type="project" value="TreeGrafter"/>
</dbReference>
<dbReference type="Gene3D" id="1.20.58.110">
    <property type="entry name" value="Ribosomal protein S20"/>
    <property type="match status" value="1"/>
</dbReference>
<evidence type="ECO:0000313" key="6">
    <source>
        <dbReference type="EMBL" id="QCI09126.1"/>
    </source>
</evidence>
<gene>
    <name evidence="6" type="primary">rps20</name>
</gene>
<dbReference type="PANTHER" id="PTHR33398">
    <property type="entry name" value="30S RIBOSOMAL PROTEIN S20"/>
    <property type="match status" value="1"/>
</dbReference>
<dbReference type="GO" id="GO:0015935">
    <property type="term" value="C:small ribosomal subunit"/>
    <property type="evidence" value="ECO:0007669"/>
    <property type="project" value="TreeGrafter"/>
</dbReference>
<dbReference type="SUPFAM" id="SSF46992">
    <property type="entry name" value="Ribosomal protein S20"/>
    <property type="match status" value="1"/>
</dbReference>
<dbReference type="GO" id="GO:0006412">
    <property type="term" value="P:translation"/>
    <property type="evidence" value="ECO:0007669"/>
    <property type="project" value="InterPro"/>
</dbReference>
<keyword evidence="6" id="KW-0934">Plastid</keyword>
<organism evidence="6">
    <name type="scientific">Inkyuleea mariana</name>
    <dbReference type="NCBI Taxonomy" id="123988"/>
    <lineage>
        <taxon>Eukaryota</taxon>
        <taxon>Rhodophyta</taxon>
        <taxon>Florideophyceae</taxon>
        <taxon>Rhodymeniophycidae</taxon>
        <taxon>Ceramiales</taxon>
        <taxon>Ceramiaceae</taxon>
        <taxon>Inkyuleea</taxon>
    </lineage>
</organism>
<accession>A0A4D6X0E0</accession>
<dbReference type="Pfam" id="PF01649">
    <property type="entry name" value="Ribosomal_S20p"/>
    <property type="match status" value="1"/>
</dbReference>
<evidence type="ECO:0000256" key="2">
    <source>
        <dbReference type="ARBA" id="ARBA00022730"/>
    </source>
</evidence>
<dbReference type="GO" id="GO:0070181">
    <property type="term" value="F:small ribosomal subunit rRNA binding"/>
    <property type="evidence" value="ECO:0007669"/>
    <property type="project" value="TreeGrafter"/>
</dbReference>
<geneLocation type="plastid" evidence="6"/>
<evidence type="ECO:0000256" key="1">
    <source>
        <dbReference type="ARBA" id="ARBA00007634"/>
    </source>
</evidence>
<dbReference type="AlphaFoldDB" id="A0A4D6X0E0"/>
<dbReference type="InterPro" id="IPR036510">
    <property type="entry name" value="Ribosomal_bS20_sf"/>
</dbReference>
<sequence length="91" mass="10472">MPKNSSAIKKTNIAFRNRCRNKVYKSAIKTWTNKYILSLENIENLNINDALFNLSIIYQKIDKAIKKGILHKNKGARKKSILAKAIKNKLL</sequence>
<dbReference type="HAMAP" id="MF_00500">
    <property type="entry name" value="Ribosomal_bS20"/>
    <property type="match status" value="1"/>
</dbReference>
<proteinExistence type="inferred from homology"/>
<protein>
    <submittedName>
        <fullName evidence="6">Ribosomal protein S20</fullName>
    </submittedName>
</protein>
<comment type="similarity">
    <text evidence="1">Belongs to the bacterial ribosomal protein bS20 family.</text>
</comment>
<name>A0A4D6X0E0_9FLOR</name>
<dbReference type="PANTHER" id="PTHR33398:SF1">
    <property type="entry name" value="SMALL RIBOSOMAL SUBUNIT PROTEIN BS20C"/>
    <property type="match status" value="1"/>
</dbReference>
<dbReference type="GO" id="GO:0003735">
    <property type="term" value="F:structural constituent of ribosome"/>
    <property type="evidence" value="ECO:0007669"/>
    <property type="project" value="InterPro"/>
</dbReference>
<evidence type="ECO:0000256" key="5">
    <source>
        <dbReference type="ARBA" id="ARBA00023274"/>
    </source>
</evidence>
<dbReference type="NCBIfam" id="TIGR00029">
    <property type="entry name" value="S20"/>
    <property type="match status" value="1"/>
</dbReference>
<keyword evidence="2" id="KW-0699">rRNA-binding</keyword>
<dbReference type="EMBL" id="MK814743">
    <property type="protein sequence ID" value="QCI09126.1"/>
    <property type="molecule type" value="Genomic_DNA"/>
</dbReference>